<dbReference type="HOGENOM" id="CLU_2133405_0_0_1"/>
<accession>A0A0D0VG55</accession>
<evidence type="ECO:0000313" key="1">
    <source>
        <dbReference type="EMBL" id="KIR46436.1"/>
    </source>
</evidence>
<dbReference type="AlphaFoldDB" id="A0A0D0VG55"/>
<proteinExistence type="predicted"/>
<name>A0A0D0VG55_CRYGA</name>
<organism evidence="1">
    <name type="scientific">Cryptococcus bacillisporus CA1280</name>
    <dbReference type="NCBI Taxonomy" id="1296109"/>
    <lineage>
        <taxon>Eukaryota</taxon>
        <taxon>Fungi</taxon>
        <taxon>Dikarya</taxon>
        <taxon>Basidiomycota</taxon>
        <taxon>Agaricomycotina</taxon>
        <taxon>Tremellomycetes</taxon>
        <taxon>Tremellales</taxon>
        <taxon>Cryptococcaceae</taxon>
        <taxon>Cryptococcus</taxon>
        <taxon>Cryptococcus gattii species complex</taxon>
    </lineage>
</organism>
<gene>
    <name evidence="1" type="ORF">I312_04491</name>
</gene>
<dbReference type="EMBL" id="KN847984">
    <property type="protein sequence ID" value="KIR46436.1"/>
    <property type="molecule type" value="Genomic_DNA"/>
</dbReference>
<reference evidence="1" key="1">
    <citation type="submission" date="2015-01" db="EMBL/GenBank/DDBJ databases">
        <title>The Genome Sequence of Cryptococcus gattii CA1280.</title>
        <authorList>
            <consortium name="The Broad Institute Genomics Platform"/>
            <person name="Cuomo C."/>
            <person name="Litvintseva A."/>
            <person name="Chen Y."/>
            <person name="Heitman J."/>
            <person name="Sun S."/>
            <person name="Springer D."/>
            <person name="Dromer F."/>
            <person name="Young S."/>
            <person name="Zeng Q."/>
            <person name="Gargeya S."/>
            <person name="Abouelleil A."/>
            <person name="Alvarado L."/>
            <person name="Chapman S.B."/>
            <person name="Gainer-Dewar J."/>
            <person name="Goldberg J."/>
            <person name="Griggs A."/>
            <person name="Gujja S."/>
            <person name="Hansen M."/>
            <person name="Howarth C."/>
            <person name="Imamovic A."/>
            <person name="Larimer J."/>
            <person name="Murphy C."/>
            <person name="Naylor J."/>
            <person name="Pearson M."/>
            <person name="Priest M."/>
            <person name="Roberts A."/>
            <person name="Saif S."/>
            <person name="Shea T."/>
            <person name="Sykes S."/>
            <person name="Wortman J."/>
            <person name="Nusbaum C."/>
            <person name="Birren B."/>
        </authorList>
    </citation>
    <scope>NUCLEOTIDE SEQUENCE [LARGE SCALE GENOMIC DNA]</scope>
    <source>
        <strain evidence="1">CA1280</strain>
    </source>
</reference>
<dbReference type="OrthoDB" id="3247418at2759"/>
<protein>
    <submittedName>
        <fullName evidence="1">Unplaced genomic scaffold supercont1.12, whole genome shotgun sequence</fullName>
    </submittedName>
</protein>
<sequence>MIKHGLHNHLLEHRMRDHFPKNLNNEKCSSCSSQIWQFRASKGSVPFEILLAYDSLSLISVETPDGGSLLRKLQQQETRKAIRAAQTLRVFRHECRSLLGLEAVLELAKTHPT</sequence>